<gene>
    <name evidence="1" type="ORF">RIF29_39200</name>
</gene>
<accession>A0AAN9HPF0</accession>
<proteinExistence type="predicted"/>
<dbReference type="EMBL" id="JAYWIO010000008">
    <property type="protein sequence ID" value="KAK7244379.1"/>
    <property type="molecule type" value="Genomic_DNA"/>
</dbReference>
<dbReference type="Gene3D" id="1.10.510.10">
    <property type="entry name" value="Transferase(Phosphotransferase) domain 1"/>
    <property type="match status" value="1"/>
</dbReference>
<reference evidence="1 2" key="1">
    <citation type="submission" date="2024-01" db="EMBL/GenBank/DDBJ databases">
        <title>The genomes of 5 underutilized Papilionoideae crops provide insights into root nodulation and disease resistanc.</title>
        <authorList>
            <person name="Yuan L."/>
        </authorList>
    </citation>
    <scope>NUCLEOTIDE SEQUENCE [LARGE SCALE GENOMIC DNA]</scope>
    <source>
        <strain evidence="1">ZHUSHIDOU_FW_LH</strain>
        <tissue evidence="1">Leaf</tissue>
    </source>
</reference>
<keyword evidence="2" id="KW-1185">Reference proteome</keyword>
<evidence type="ECO:0000313" key="2">
    <source>
        <dbReference type="Proteomes" id="UP001372338"/>
    </source>
</evidence>
<name>A0AAN9HPF0_CROPI</name>
<evidence type="ECO:0008006" key="3">
    <source>
        <dbReference type="Google" id="ProtNLM"/>
    </source>
</evidence>
<evidence type="ECO:0000313" key="1">
    <source>
        <dbReference type="EMBL" id="KAK7244379.1"/>
    </source>
</evidence>
<comment type="caution">
    <text evidence="1">The sequence shown here is derived from an EMBL/GenBank/DDBJ whole genome shotgun (WGS) entry which is preliminary data.</text>
</comment>
<protein>
    <recommendedName>
        <fullName evidence="3">Protein kinase domain-containing protein</fullName>
    </recommendedName>
</protein>
<dbReference type="AlphaFoldDB" id="A0AAN9HPF0"/>
<sequence>MWFFFLKRMLTGKPLFPGKNAEHQLDFMTDLLGTPSTESIARNSSCRAPRKQYLDQRYRATLIEGMRVQHINLVKFDIFNTSTTQVLCYGGLRLKAQDKKEGKCDAASEHMKAMVVISSHGFAKKSCR</sequence>
<dbReference type="Proteomes" id="UP001372338">
    <property type="component" value="Unassembled WGS sequence"/>
</dbReference>
<organism evidence="1 2">
    <name type="scientific">Crotalaria pallida</name>
    <name type="common">Smooth rattlebox</name>
    <name type="synonym">Crotalaria striata</name>
    <dbReference type="NCBI Taxonomy" id="3830"/>
    <lineage>
        <taxon>Eukaryota</taxon>
        <taxon>Viridiplantae</taxon>
        <taxon>Streptophyta</taxon>
        <taxon>Embryophyta</taxon>
        <taxon>Tracheophyta</taxon>
        <taxon>Spermatophyta</taxon>
        <taxon>Magnoliopsida</taxon>
        <taxon>eudicotyledons</taxon>
        <taxon>Gunneridae</taxon>
        <taxon>Pentapetalae</taxon>
        <taxon>rosids</taxon>
        <taxon>fabids</taxon>
        <taxon>Fabales</taxon>
        <taxon>Fabaceae</taxon>
        <taxon>Papilionoideae</taxon>
        <taxon>50 kb inversion clade</taxon>
        <taxon>genistoids sensu lato</taxon>
        <taxon>core genistoids</taxon>
        <taxon>Crotalarieae</taxon>
        <taxon>Crotalaria</taxon>
    </lineage>
</organism>